<dbReference type="PIRSF" id="PIRSF029745">
    <property type="entry name" value="FhaC"/>
    <property type="match status" value="1"/>
</dbReference>
<keyword evidence="1" id="KW-0472">Membrane</keyword>
<dbReference type="AlphaFoldDB" id="A0A7W2Q0C8"/>
<dbReference type="GO" id="GO:0008320">
    <property type="term" value="F:protein transmembrane transporter activity"/>
    <property type="evidence" value="ECO:0007669"/>
    <property type="project" value="TreeGrafter"/>
</dbReference>
<dbReference type="EMBL" id="JACGDE010000016">
    <property type="protein sequence ID" value="MBA6067293.1"/>
    <property type="molecule type" value="Genomic_DNA"/>
</dbReference>
<feature type="domain" description="Haemolysin activator HlyB C-terminal" evidence="5">
    <location>
        <begin position="220"/>
        <end position="529"/>
    </location>
</feature>
<dbReference type="PANTHER" id="PTHR34597">
    <property type="entry name" value="SLR1661 PROTEIN"/>
    <property type="match status" value="1"/>
</dbReference>
<dbReference type="RefSeq" id="WP_182324212.1">
    <property type="nucleotide sequence ID" value="NZ_BQIT01000016.1"/>
</dbReference>
<dbReference type="Pfam" id="PF08479">
    <property type="entry name" value="POTRA_2"/>
    <property type="match status" value="1"/>
</dbReference>
<keyword evidence="4" id="KW-0732">Signal</keyword>
<feature type="signal peptide" evidence="4">
    <location>
        <begin position="1"/>
        <end position="31"/>
    </location>
</feature>
<dbReference type="Gene3D" id="2.40.160.50">
    <property type="entry name" value="membrane protein fhac: a member of the omp85/tpsb transporter family"/>
    <property type="match status" value="1"/>
</dbReference>
<dbReference type="Pfam" id="PF17287">
    <property type="entry name" value="POTRA_3"/>
    <property type="match status" value="1"/>
</dbReference>
<evidence type="ECO:0000256" key="3">
    <source>
        <dbReference type="ARBA" id="ARBA00023237"/>
    </source>
</evidence>
<dbReference type="PANTHER" id="PTHR34597:SF3">
    <property type="entry name" value="OUTER MEMBRANE TRANSPORTER CDIB"/>
    <property type="match status" value="1"/>
</dbReference>
<evidence type="ECO:0000259" key="5">
    <source>
        <dbReference type="Pfam" id="PF03865"/>
    </source>
</evidence>
<proteinExistence type="predicted"/>
<evidence type="ECO:0000313" key="9">
    <source>
        <dbReference type="Proteomes" id="UP000541770"/>
    </source>
</evidence>
<dbReference type="InterPro" id="IPR013686">
    <property type="entry name" value="Polypept-transport_assoc_ShlB"/>
</dbReference>
<evidence type="ECO:0000259" key="6">
    <source>
        <dbReference type="Pfam" id="PF08479"/>
    </source>
</evidence>
<dbReference type="GO" id="GO:0098046">
    <property type="term" value="C:type V protein secretion system complex"/>
    <property type="evidence" value="ECO:0007669"/>
    <property type="project" value="TreeGrafter"/>
</dbReference>
<dbReference type="Pfam" id="PF03865">
    <property type="entry name" value="ShlB"/>
    <property type="match status" value="1"/>
</dbReference>
<keyword evidence="2" id="KW-0812">Transmembrane</keyword>
<name>A0A7W2Q0C8_9PSED</name>
<evidence type="ECO:0000313" key="8">
    <source>
        <dbReference type="EMBL" id="MBA6067293.1"/>
    </source>
</evidence>
<feature type="domain" description="ShlB POTRA" evidence="7">
    <location>
        <begin position="163"/>
        <end position="215"/>
    </location>
</feature>
<dbReference type="InterPro" id="IPR005565">
    <property type="entry name" value="Hemolysn_activator_HlyB_C"/>
</dbReference>
<dbReference type="InterPro" id="IPR035251">
    <property type="entry name" value="ShlB_POTRA"/>
</dbReference>
<accession>A0A7W2Q0C8</accession>
<gene>
    <name evidence="8" type="ORF">H4C75_21375</name>
</gene>
<feature type="chain" id="PRO_5030831800" evidence="4">
    <location>
        <begin position="32"/>
        <end position="568"/>
    </location>
</feature>
<evidence type="ECO:0000256" key="4">
    <source>
        <dbReference type="SAM" id="SignalP"/>
    </source>
</evidence>
<dbReference type="Proteomes" id="UP000541770">
    <property type="component" value="Unassembled WGS sequence"/>
</dbReference>
<protein>
    <submittedName>
        <fullName evidence="8">ShlB/FhaC/HecB family hemolysin secretion/activation protein</fullName>
    </submittedName>
</protein>
<evidence type="ECO:0000256" key="2">
    <source>
        <dbReference type="ARBA" id="ARBA00022692"/>
    </source>
</evidence>
<evidence type="ECO:0000256" key="1">
    <source>
        <dbReference type="ARBA" id="ARBA00022452"/>
    </source>
</evidence>
<comment type="caution">
    <text evidence="8">The sequence shown here is derived from an EMBL/GenBank/DDBJ whole genome shotgun (WGS) entry which is preliminary data.</text>
</comment>
<reference evidence="8 9" key="1">
    <citation type="submission" date="2020-07" db="EMBL/GenBank/DDBJ databases">
        <title>Diversity of carbapenemase encoding genes among Pseudomonas putida group clinical isolates in a tertiary Brazilian hospital.</title>
        <authorList>
            <person name="Alberto-Lei F."/>
            <person name="Nodari C.S."/>
            <person name="Streling A.P."/>
            <person name="Paulino J.T."/>
            <person name="Bessa-Neto F.O."/>
            <person name="Cayo R."/>
            <person name="Gales A.C."/>
        </authorList>
    </citation>
    <scope>NUCLEOTIDE SEQUENCE [LARGE SCALE GENOMIC DNA]</scope>
    <source>
        <strain evidence="8 9">14802</strain>
    </source>
</reference>
<dbReference type="InterPro" id="IPR051544">
    <property type="entry name" value="TPS_OM_transporter"/>
</dbReference>
<keyword evidence="3" id="KW-0998">Cell outer membrane</keyword>
<dbReference type="Gene3D" id="3.10.20.310">
    <property type="entry name" value="membrane protein fhac"/>
    <property type="match status" value="1"/>
</dbReference>
<dbReference type="GO" id="GO:0046819">
    <property type="term" value="P:protein secretion by the type V secretion system"/>
    <property type="evidence" value="ECO:0007669"/>
    <property type="project" value="TreeGrafter"/>
</dbReference>
<dbReference type="PROSITE" id="PS51257">
    <property type="entry name" value="PROKAR_LIPOPROTEIN"/>
    <property type="match status" value="1"/>
</dbReference>
<organism evidence="8 9">
    <name type="scientific">Pseudomonas mosselii</name>
    <dbReference type="NCBI Taxonomy" id="78327"/>
    <lineage>
        <taxon>Bacteria</taxon>
        <taxon>Pseudomonadati</taxon>
        <taxon>Pseudomonadota</taxon>
        <taxon>Gammaproteobacteria</taxon>
        <taxon>Pseudomonadales</taxon>
        <taxon>Pseudomonadaceae</taxon>
        <taxon>Pseudomonas</taxon>
    </lineage>
</organism>
<feature type="domain" description="Polypeptide-transport-associated ShlB-type" evidence="6">
    <location>
        <begin position="87"/>
        <end position="161"/>
    </location>
</feature>
<sequence>MNTRTFSRVSYRAASILLASIFLACPSAVVAAPRWIDPAGQDLRDQQQSLRKLEQDRRLERWEHSRPIDRAHRSETPSTEQGQRCWAVSGVRLAGNRTLRSQHLEPTVRALSSSCMGAAEIDRLLKAITQQYVQAGYPTSRPYVARPPEHGAPLDIVIVEGFIESIEITDQGLPLSLGNAFPGTLGRPLHLPDLEQGLDQLNRLRAYDLEMALLPGELQGGTRVVIKPRQVCSRVHLDASIDNRGGETTGRHRLNLGLGLDSPLGLNDDLRLSFNRTVFEAPGQTEGLSLHYSLPHGPWTFSLNASQMRYSAPVPRTRYSSNGENEFFGLGAERVLWRNRQGMLSASTRVDRKALTNRFGPVVLALQSPTLSTVDAGLNLLWLESGLWNLYLGVSKGVDWFGADQPHHNKRAPRPDFTKYRANLLHLRQGPAEHPWRWQSELALQFSTDVLPAIEQQQLSDHSAVRGFRQHNVTGASAAVWRNTLSQPLPSGWTWPVQARPSIGLDHGWARYMRESPSQRLTGASVGIELSVPRSSLRLDYQRALHASDRRRKALEHGFWVAQWSLSI</sequence>
<evidence type="ECO:0000259" key="7">
    <source>
        <dbReference type="Pfam" id="PF17287"/>
    </source>
</evidence>
<dbReference type="InterPro" id="IPR027282">
    <property type="entry name" value="TPS"/>
</dbReference>
<keyword evidence="1" id="KW-1134">Transmembrane beta strand</keyword>